<evidence type="ECO:0000313" key="1">
    <source>
        <dbReference type="EMBL" id="KTT14900.1"/>
    </source>
</evidence>
<accession>A0A147GMM4</accession>
<dbReference type="InterPro" id="IPR042100">
    <property type="entry name" value="Bug_dom1"/>
</dbReference>
<organism evidence="1 2">
    <name type="scientific">Pseudacidovorax intermedius</name>
    <dbReference type="NCBI Taxonomy" id="433924"/>
    <lineage>
        <taxon>Bacteria</taxon>
        <taxon>Pseudomonadati</taxon>
        <taxon>Pseudomonadota</taxon>
        <taxon>Betaproteobacteria</taxon>
        <taxon>Burkholderiales</taxon>
        <taxon>Comamonadaceae</taxon>
        <taxon>Pseudacidovorax</taxon>
    </lineage>
</organism>
<evidence type="ECO:0008006" key="3">
    <source>
        <dbReference type="Google" id="ProtNLM"/>
    </source>
</evidence>
<dbReference type="EMBL" id="LDSL01000167">
    <property type="protein sequence ID" value="KTT14900.1"/>
    <property type="molecule type" value="Genomic_DNA"/>
</dbReference>
<protein>
    <recommendedName>
        <fullName evidence="3">ABC transporter substrate-binding protein</fullName>
    </recommendedName>
</protein>
<gene>
    <name evidence="1" type="ORF">NS331_22190</name>
</gene>
<dbReference type="Gene3D" id="3.40.190.150">
    <property type="entry name" value="Bordetella uptake gene, domain 1"/>
    <property type="match status" value="1"/>
</dbReference>
<dbReference type="AlphaFoldDB" id="A0A147GMM4"/>
<feature type="non-terminal residue" evidence="1">
    <location>
        <position position="1"/>
    </location>
</feature>
<proteinExistence type="predicted"/>
<name>A0A147GMM4_9BURK</name>
<comment type="caution">
    <text evidence="1">The sequence shown here is derived from an EMBL/GenBank/DDBJ whole genome shotgun (WGS) entry which is preliminary data.</text>
</comment>
<keyword evidence="2" id="KW-1185">Reference proteome</keyword>
<dbReference type="Proteomes" id="UP000072741">
    <property type="component" value="Unassembled WGS sequence"/>
</dbReference>
<sequence length="62" mass="6795">KPVVEQGNAGLGKRAPLPECRARIEDTGGQVVTTTLPQASDYLNAEFTRWAKVVKERNIKAD</sequence>
<evidence type="ECO:0000313" key="2">
    <source>
        <dbReference type="Proteomes" id="UP000072741"/>
    </source>
</evidence>
<reference evidence="1 2" key="1">
    <citation type="journal article" date="2016" name="Front. Microbiol.">
        <title>Genomic Resource of Rice Seed Associated Bacteria.</title>
        <authorList>
            <person name="Midha S."/>
            <person name="Bansal K."/>
            <person name="Sharma S."/>
            <person name="Kumar N."/>
            <person name="Patil P.P."/>
            <person name="Chaudhry V."/>
            <person name="Patil P.B."/>
        </authorList>
    </citation>
    <scope>NUCLEOTIDE SEQUENCE [LARGE SCALE GENOMIC DNA]</scope>
    <source>
        <strain evidence="1 2">NS331</strain>
    </source>
</reference>